<dbReference type="InterPro" id="IPR004424">
    <property type="entry name" value="IspE"/>
</dbReference>
<dbReference type="InterPro" id="IPR006204">
    <property type="entry name" value="GHMP_kinase_N_dom"/>
</dbReference>
<evidence type="ECO:0000256" key="9">
    <source>
        <dbReference type="HAMAP-Rule" id="MF_00061"/>
    </source>
</evidence>
<comment type="function">
    <text evidence="9">Catalyzes the phosphorylation of the position 2 hydroxy group of 4-diphosphocytidyl-2C-methyl-D-erythritol.</text>
</comment>
<dbReference type="NCBIfam" id="TIGR00154">
    <property type="entry name" value="ispE"/>
    <property type="match status" value="1"/>
</dbReference>
<gene>
    <name evidence="9 12" type="primary">ispE</name>
    <name evidence="12" type="ORF">Mal52_59210</name>
</gene>
<evidence type="ECO:0000256" key="3">
    <source>
        <dbReference type="ARBA" id="ARBA00017473"/>
    </source>
</evidence>
<dbReference type="Gene3D" id="3.30.70.890">
    <property type="entry name" value="GHMP kinase, C-terminal domain"/>
    <property type="match status" value="1"/>
</dbReference>
<dbReference type="GO" id="GO:0005524">
    <property type="term" value="F:ATP binding"/>
    <property type="evidence" value="ECO:0007669"/>
    <property type="project" value="UniProtKB-UniRule"/>
</dbReference>
<dbReference type="AlphaFoldDB" id="A0A517ZY33"/>
<keyword evidence="13" id="KW-1185">Reference proteome</keyword>
<dbReference type="HAMAP" id="MF_00061">
    <property type="entry name" value="IspE"/>
    <property type="match status" value="1"/>
</dbReference>
<keyword evidence="9" id="KW-0414">Isoprene biosynthesis</keyword>
<evidence type="ECO:0000256" key="4">
    <source>
        <dbReference type="ARBA" id="ARBA00022679"/>
    </source>
</evidence>
<feature type="domain" description="GHMP kinase C-terminal" evidence="11">
    <location>
        <begin position="221"/>
        <end position="291"/>
    </location>
</feature>
<dbReference type="KEGG" id="sdyn:Mal52_59210"/>
<dbReference type="EMBL" id="CP036276">
    <property type="protein sequence ID" value="QDU47391.1"/>
    <property type="molecule type" value="Genomic_DNA"/>
</dbReference>
<dbReference type="Pfam" id="PF08544">
    <property type="entry name" value="GHMP_kinases_C"/>
    <property type="match status" value="1"/>
</dbReference>
<keyword evidence="6 9" id="KW-0418">Kinase</keyword>
<keyword evidence="4 9" id="KW-0808">Transferase</keyword>
<keyword evidence="5 9" id="KW-0547">Nucleotide-binding</keyword>
<dbReference type="Gene3D" id="3.30.230.10">
    <property type="match status" value="1"/>
</dbReference>
<dbReference type="GO" id="GO:0016114">
    <property type="term" value="P:terpenoid biosynthetic process"/>
    <property type="evidence" value="ECO:0007669"/>
    <property type="project" value="UniProtKB-UniRule"/>
</dbReference>
<organism evidence="12 13">
    <name type="scientific">Symmachiella dynata</name>
    <dbReference type="NCBI Taxonomy" id="2527995"/>
    <lineage>
        <taxon>Bacteria</taxon>
        <taxon>Pseudomonadati</taxon>
        <taxon>Planctomycetota</taxon>
        <taxon>Planctomycetia</taxon>
        <taxon>Planctomycetales</taxon>
        <taxon>Planctomycetaceae</taxon>
        <taxon>Symmachiella</taxon>
    </lineage>
</organism>
<dbReference type="GO" id="GO:0050515">
    <property type="term" value="F:4-(cytidine 5'-diphospho)-2-C-methyl-D-erythritol kinase activity"/>
    <property type="evidence" value="ECO:0007669"/>
    <property type="project" value="UniProtKB-UniRule"/>
</dbReference>
<sequence>MLCHLGNNSLTVHAPAKVNLFLKVLGRRADGFHELETLMVPIGLYDTLHLEPASFEHIEFSVWGHGAARGGKSVVDQQSEIPEGRTNLVVRAAETLREATGTSAGARIVLHKRIPAAAGLAGGSSDAAAALLGLNQIWRLGLSQAQLHDLAARLGSDVPFFLSSRAAICRGRGEIVEPIRWATRLYFVIVRPHTGLSTAEVFKHCRPTGSKWSADDLAMTLAKGDLGLAGRQLHNCLLEPAATLNQDVEQLRRTFARLPVLGHMMSGSGTSYFGICTQRKHARTVAARLHATRIGSVFTVESRP</sequence>
<evidence type="ECO:0000256" key="6">
    <source>
        <dbReference type="ARBA" id="ARBA00022777"/>
    </source>
</evidence>
<evidence type="ECO:0000256" key="5">
    <source>
        <dbReference type="ARBA" id="ARBA00022741"/>
    </source>
</evidence>
<dbReference type="Pfam" id="PF00288">
    <property type="entry name" value="GHMP_kinases_N"/>
    <property type="match status" value="1"/>
</dbReference>
<evidence type="ECO:0000256" key="8">
    <source>
        <dbReference type="ARBA" id="ARBA00032554"/>
    </source>
</evidence>
<dbReference type="EC" id="2.7.1.148" evidence="2 9"/>
<keyword evidence="7 9" id="KW-0067">ATP-binding</keyword>
<dbReference type="Proteomes" id="UP000319383">
    <property type="component" value="Chromosome"/>
</dbReference>
<proteinExistence type="inferred from homology"/>
<feature type="binding site" evidence="9">
    <location>
        <begin position="115"/>
        <end position="125"/>
    </location>
    <ligand>
        <name>ATP</name>
        <dbReference type="ChEBI" id="CHEBI:30616"/>
    </ligand>
</feature>
<dbReference type="NCBIfam" id="NF011202">
    <property type="entry name" value="PRK14608.1"/>
    <property type="match status" value="1"/>
</dbReference>
<evidence type="ECO:0000256" key="2">
    <source>
        <dbReference type="ARBA" id="ARBA00012052"/>
    </source>
</evidence>
<comment type="similarity">
    <text evidence="1 9">Belongs to the GHMP kinase family. IspE subfamily.</text>
</comment>
<comment type="pathway">
    <text evidence="9">Isoprenoid biosynthesis; isopentenyl diphosphate biosynthesis via DXP pathway; isopentenyl diphosphate from 1-deoxy-D-xylulose 5-phosphate: step 3/6.</text>
</comment>
<dbReference type="SUPFAM" id="SSF54211">
    <property type="entry name" value="Ribosomal protein S5 domain 2-like"/>
    <property type="match status" value="1"/>
</dbReference>
<name>A0A517ZY33_9PLAN</name>
<evidence type="ECO:0000313" key="12">
    <source>
        <dbReference type="EMBL" id="QDU47391.1"/>
    </source>
</evidence>
<reference evidence="12 13" key="1">
    <citation type="submission" date="2019-02" db="EMBL/GenBank/DDBJ databases">
        <title>Deep-cultivation of Planctomycetes and their phenomic and genomic characterization uncovers novel biology.</title>
        <authorList>
            <person name="Wiegand S."/>
            <person name="Jogler M."/>
            <person name="Boedeker C."/>
            <person name="Pinto D."/>
            <person name="Vollmers J."/>
            <person name="Rivas-Marin E."/>
            <person name="Kohn T."/>
            <person name="Peeters S.H."/>
            <person name="Heuer A."/>
            <person name="Rast P."/>
            <person name="Oberbeckmann S."/>
            <person name="Bunk B."/>
            <person name="Jeske O."/>
            <person name="Meyerdierks A."/>
            <person name="Storesund J.E."/>
            <person name="Kallscheuer N."/>
            <person name="Luecker S."/>
            <person name="Lage O.M."/>
            <person name="Pohl T."/>
            <person name="Merkel B.J."/>
            <person name="Hornburger P."/>
            <person name="Mueller R.-W."/>
            <person name="Bruemmer F."/>
            <person name="Labrenz M."/>
            <person name="Spormann A.M."/>
            <person name="Op den Camp H."/>
            <person name="Overmann J."/>
            <person name="Amann R."/>
            <person name="Jetten M.S.M."/>
            <person name="Mascher T."/>
            <person name="Medema M.H."/>
            <person name="Devos D.P."/>
            <person name="Kaster A.-K."/>
            <person name="Ovreas L."/>
            <person name="Rohde M."/>
            <person name="Galperin M.Y."/>
            <person name="Jogler C."/>
        </authorList>
    </citation>
    <scope>NUCLEOTIDE SEQUENCE [LARGE SCALE GENOMIC DNA]</scope>
    <source>
        <strain evidence="12 13">Mal52</strain>
    </source>
</reference>
<evidence type="ECO:0000256" key="7">
    <source>
        <dbReference type="ARBA" id="ARBA00022840"/>
    </source>
</evidence>
<feature type="domain" description="GHMP kinase N-terminal" evidence="10">
    <location>
        <begin position="87"/>
        <end position="163"/>
    </location>
</feature>
<dbReference type="RefSeq" id="WP_145380219.1">
    <property type="nucleotide sequence ID" value="NZ_CP036276.1"/>
</dbReference>
<dbReference type="PIRSF" id="PIRSF010376">
    <property type="entry name" value="IspE"/>
    <property type="match status" value="1"/>
</dbReference>
<dbReference type="GO" id="GO:0019288">
    <property type="term" value="P:isopentenyl diphosphate biosynthetic process, methylerythritol 4-phosphate pathway"/>
    <property type="evidence" value="ECO:0007669"/>
    <property type="project" value="UniProtKB-UniRule"/>
</dbReference>
<dbReference type="UniPathway" id="UPA00056">
    <property type="reaction ID" value="UER00094"/>
</dbReference>
<comment type="catalytic activity">
    <reaction evidence="9">
        <text>4-CDP-2-C-methyl-D-erythritol + ATP = 4-CDP-2-C-methyl-D-erythritol 2-phosphate + ADP + H(+)</text>
        <dbReference type="Rhea" id="RHEA:18437"/>
        <dbReference type="ChEBI" id="CHEBI:15378"/>
        <dbReference type="ChEBI" id="CHEBI:30616"/>
        <dbReference type="ChEBI" id="CHEBI:57823"/>
        <dbReference type="ChEBI" id="CHEBI:57919"/>
        <dbReference type="ChEBI" id="CHEBI:456216"/>
        <dbReference type="EC" id="2.7.1.148"/>
    </reaction>
</comment>
<dbReference type="InterPro" id="IPR036554">
    <property type="entry name" value="GHMP_kinase_C_sf"/>
</dbReference>
<feature type="active site" evidence="9">
    <location>
        <position position="157"/>
    </location>
</feature>
<evidence type="ECO:0000259" key="11">
    <source>
        <dbReference type="Pfam" id="PF08544"/>
    </source>
</evidence>
<evidence type="ECO:0000256" key="1">
    <source>
        <dbReference type="ARBA" id="ARBA00009684"/>
    </source>
</evidence>
<accession>A0A517ZY33</accession>
<protein>
    <recommendedName>
        <fullName evidence="3 9">4-diphosphocytidyl-2-C-methyl-D-erythritol kinase</fullName>
        <shortName evidence="9">CMK</shortName>
        <ecNumber evidence="2 9">2.7.1.148</ecNumber>
    </recommendedName>
    <alternativeName>
        <fullName evidence="8 9">4-(cytidine-5'-diphospho)-2-C-methyl-D-erythritol kinase</fullName>
    </alternativeName>
</protein>
<dbReference type="InterPro" id="IPR020568">
    <property type="entry name" value="Ribosomal_Su5_D2-typ_SF"/>
</dbReference>
<dbReference type="PANTHER" id="PTHR43527:SF2">
    <property type="entry name" value="4-DIPHOSPHOCYTIDYL-2-C-METHYL-D-ERYTHRITOL KINASE, CHLOROPLASTIC"/>
    <property type="match status" value="1"/>
</dbReference>
<dbReference type="InterPro" id="IPR014721">
    <property type="entry name" value="Ribsml_uS5_D2-typ_fold_subgr"/>
</dbReference>
<evidence type="ECO:0000259" key="10">
    <source>
        <dbReference type="Pfam" id="PF00288"/>
    </source>
</evidence>
<dbReference type="PANTHER" id="PTHR43527">
    <property type="entry name" value="4-DIPHOSPHOCYTIDYL-2-C-METHYL-D-ERYTHRITOL KINASE, CHLOROPLASTIC"/>
    <property type="match status" value="1"/>
</dbReference>
<dbReference type="SUPFAM" id="SSF55060">
    <property type="entry name" value="GHMP Kinase, C-terminal domain"/>
    <property type="match status" value="1"/>
</dbReference>
<dbReference type="InterPro" id="IPR013750">
    <property type="entry name" value="GHMP_kinase_C_dom"/>
</dbReference>
<evidence type="ECO:0000313" key="13">
    <source>
        <dbReference type="Proteomes" id="UP000319383"/>
    </source>
</evidence>
<feature type="active site" evidence="9">
    <location>
        <position position="17"/>
    </location>
</feature>